<name>A0ABP5A4M0_9ACTN</name>
<keyword evidence="2" id="KW-1133">Transmembrane helix</keyword>
<evidence type="ECO:0000256" key="1">
    <source>
        <dbReference type="SAM" id="MobiDB-lite"/>
    </source>
</evidence>
<comment type="caution">
    <text evidence="3">The sequence shown here is derived from an EMBL/GenBank/DDBJ whole genome shotgun (WGS) entry which is preliminary data.</text>
</comment>
<protein>
    <recommendedName>
        <fullName evidence="5">Anti-sigma factor</fullName>
    </recommendedName>
</protein>
<dbReference type="RefSeq" id="WP_344258838.1">
    <property type="nucleotide sequence ID" value="NZ_BAAAMJ010000008.1"/>
</dbReference>
<keyword evidence="4" id="KW-1185">Reference proteome</keyword>
<dbReference type="EMBL" id="BAAAMJ010000008">
    <property type="protein sequence ID" value="GAA1900356.1"/>
    <property type="molecule type" value="Genomic_DNA"/>
</dbReference>
<accession>A0ABP5A4M0</accession>
<gene>
    <name evidence="3" type="ORF">GCM10009716_07730</name>
</gene>
<evidence type="ECO:0008006" key="5">
    <source>
        <dbReference type="Google" id="ProtNLM"/>
    </source>
</evidence>
<sequence>MTVEHRHDVHREEPCAPDDPLMYALTGAPLPPELARDPAFVAEYRAAAADTAAFPDDLRLLARTLTEEPVSAPRITAAAAVDTAPRGAAFRMRRRWAMAGVAAAAAAGVVLAGLFWDGAEGGSGSPGAALSPAGRLACTEIIAEGTVVETAEPADGLVEVTLRVDRYHKPESGEPLLTFSLPEDELAAGPTAADDWAGSRALVLLPQDEGALGEVFREGGPAPDGDTPGGSGDALVWGRAMVDASLEESRGLPCPAVH</sequence>
<dbReference type="Proteomes" id="UP001501303">
    <property type="component" value="Unassembled WGS sequence"/>
</dbReference>
<evidence type="ECO:0000256" key="2">
    <source>
        <dbReference type="SAM" id="Phobius"/>
    </source>
</evidence>
<reference evidence="4" key="1">
    <citation type="journal article" date="2019" name="Int. J. Syst. Evol. Microbiol.">
        <title>The Global Catalogue of Microorganisms (GCM) 10K type strain sequencing project: providing services to taxonomists for standard genome sequencing and annotation.</title>
        <authorList>
            <consortium name="The Broad Institute Genomics Platform"/>
            <consortium name="The Broad Institute Genome Sequencing Center for Infectious Disease"/>
            <person name="Wu L."/>
            <person name="Ma J."/>
        </authorList>
    </citation>
    <scope>NUCLEOTIDE SEQUENCE [LARGE SCALE GENOMIC DNA]</scope>
    <source>
        <strain evidence="4">JCM 13581</strain>
    </source>
</reference>
<evidence type="ECO:0000313" key="4">
    <source>
        <dbReference type="Proteomes" id="UP001501303"/>
    </source>
</evidence>
<keyword evidence="2" id="KW-0472">Membrane</keyword>
<feature type="transmembrane region" description="Helical" evidence="2">
    <location>
        <begin position="96"/>
        <end position="116"/>
    </location>
</feature>
<evidence type="ECO:0000313" key="3">
    <source>
        <dbReference type="EMBL" id="GAA1900356.1"/>
    </source>
</evidence>
<organism evidence="3 4">
    <name type="scientific">Streptomyces sodiiphilus</name>
    <dbReference type="NCBI Taxonomy" id="226217"/>
    <lineage>
        <taxon>Bacteria</taxon>
        <taxon>Bacillati</taxon>
        <taxon>Actinomycetota</taxon>
        <taxon>Actinomycetes</taxon>
        <taxon>Kitasatosporales</taxon>
        <taxon>Streptomycetaceae</taxon>
        <taxon>Streptomyces</taxon>
    </lineage>
</organism>
<keyword evidence="2" id="KW-0812">Transmembrane</keyword>
<feature type="region of interest" description="Disordered" evidence="1">
    <location>
        <begin position="1"/>
        <end position="20"/>
    </location>
</feature>
<proteinExistence type="predicted"/>
<feature type="compositionally biased region" description="Basic and acidic residues" evidence="1">
    <location>
        <begin position="1"/>
        <end position="14"/>
    </location>
</feature>
<feature type="region of interest" description="Disordered" evidence="1">
    <location>
        <begin position="214"/>
        <end position="235"/>
    </location>
</feature>